<dbReference type="Proteomes" id="UP001055117">
    <property type="component" value="Unassembled WGS sequence"/>
</dbReference>
<keyword evidence="1" id="KW-0812">Transmembrane</keyword>
<feature type="transmembrane region" description="Helical" evidence="1">
    <location>
        <begin position="6"/>
        <end position="28"/>
    </location>
</feature>
<evidence type="ECO:0000313" key="2">
    <source>
        <dbReference type="EMBL" id="GJD43176.1"/>
    </source>
</evidence>
<evidence type="ECO:0000256" key="1">
    <source>
        <dbReference type="SAM" id="Phobius"/>
    </source>
</evidence>
<keyword evidence="1" id="KW-1133">Transmembrane helix</keyword>
<proteinExistence type="predicted"/>
<dbReference type="EMBL" id="BPQG01000008">
    <property type="protein sequence ID" value="GJD43176.1"/>
    <property type="molecule type" value="Genomic_DNA"/>
</dbReference>
<accession>A0ABQ4QDV7</accession>
<name>A0ABQ4QDV7_9HYPH</name>
<organism evidence="2 3">
    <name type="scientific">Methylobacterium cerastii</name>
    <dbReference type="NCBI Taxonomy" id="932741"/>
    <lineage>
        <taxon>Bacteria</taxon>
        <taxon>Pseudomonadati</taxon>
        <taxon>Pseudomonadota</taxon>
        <taxon>Alphaproteobacteria</taxon>
        <taxon>Hyphomicrobiales</taxon>
        <taxon>Methylobacteriaceae</taxon>
        <taxon>Methylobacterium</taxon>
    </lineage>
</organism>
<evidence type="ECO:0000313" key="3">
    <source>
        <dbReference type="Proteomes" id="UP001055117"/>
    </source>
</evidence>
<protein>
    <submittedName>
        <fullName evidence="2">Uncharacterized protein</fullName>
    </submittedName>
</protein>
<keyword evidence="1" id="KW-0472">Membrane</keyword>
<gene>
    <name evidence="2" type="ORF">AFCDBAGC_1022</name>
</gene>
<keyword evidence="3" id="KW-1185">Reference proteome</keyword>
<sequence>MKLFSYAMIGAFVCGLILTAVGSVNVLMSL</sequence>
<reference evidence="2 3" key="1">
    <citation type="journal article" date="2021" name="Front. Microbiol.">
        <title>Comprehensive Comparative Genomics and Phenotyping of Methylobacterium Species.</title>
        <authorList>
            <person name="Alessa O."/>
            <person name="Ogura Y."/>
            <person name="Fujitani Y."/>
            <person name="Takami H."/>
            <person name="Hayashi T."/>
            <person name="Sahin N."/>
            <person name="Tani A."/>
        </authorList>
    </citation>
    <scope>NUCLEOTIDE SEQUENCE [LARGE SCALE GENOMIC DNA]</scope>
    <source>
        <strain evidence="2 3">DSM 23679</strain>
    </source>
</reference>
<comment type="caution">
    <text evidence="2">The sequence shown here is derived from an EMBL/GenBank/DDBJ whole genome shotgun (WGS) entry which is preliminary data.</text>
</comment>